<accession>A0ABQ6NCN4</accession>
<sequence length="360" mass="38336">MLRAALLFAAAAAPLAVSAPPLPSVPAPNVASPPLAQLPPSTPSIYPSPFPATSFKAELSLLVVAVTPASGPPPCGSSACIGAQVRIAQDTVAASSYGQQAIADPPPLCVLDLSHALPTSCDKDEVRALAMAGADEQCGVDAASFDLLAVYCPRCDLAPLVRGRAQVCGQPTSRRRPCTTWVMREPSEYAANTLVHELGHMLGLRHSRGWEFDNDGRFEEYGDFTSAMGRNDAARLYFSLPERVQLGWLDGRSVVRVTTGSFALTQLNEPKTLDSFDGVLGIAFSAYILSYITLGSDQILALHKLHHAVPPEYDYTQLVWTSSEISSWTDGVWELRHAGQGRVDLHVSAGTPSLLASATL</sequence>
<organism evidence="2 3">
    <name type="scientific">Tetraparma gracilis</name>
    <dbReference type="NCBI Taxonomy" id="2962635"/>
    <lineage>
        <taxon>Eukaryota</taxon>
        <taxon>Sar</taxon>
        <taxon>Stramenopiles</taxon>
        <taxon>Ochrophyta</taxon>
        <taxon>Bolidophyceae</taxon>
        <taxon>Parmales</taxon>
        <taxon>Triparmaceae</taxon>
        <taxon>Tetraparma</taxon>
    </lineage>
</organism>
<gene>
    <name evidence="2" type="ORF">TeGR_g15002</name>
</gene>
<comment type="caution">
    <text evidence="2">The sequence shown here is derived from an EMBL/GenBank/DDBJ whole genome shotgun (WGS) entry which is preliminary data.</text>
</comment>
<evidence type="ECO:0000256" key="1">
    <source>
        <dbReference type="SAM" id="SignalP"/>
    </source>
</evidence>
<evidence type="ECO:0000313" key="3">
    <source>
        <dbReference type="Proteomes" id="UP001165060"/>
    </source>
</evidence>
<reference evidence="2 3" key="1">
    <citation type="journal article" date="2023" name="Commun. Biol.">
        <title>Genome analysis of Parmales, the sister group of diatoms, reveals the evolutionary specialization of diatoms from phago-mixotrophs to photoautotrophs.</title>
        <authorList>
            <person name="Ban H."/>
            <person name="Sato S."/>
            <person name="Yoshikawa S."/>
            <person name="Yamada K."/>
            <person name="Nakamura Y."/>
            <person name="Ichinomiya M."/>
            <person name="Sato N."/>
            <person name="Blanc-Mathieu R."/>
            <person name="Endo H."/>
            <person name="Kuwata A."/>
            <person name="Ogata H."/>
        </authorList>
    </citation>
    <scope>NUCLEOTIDE SEQUENCE [LARGE SCALE GENOMIC DNA]</scope>
</reference>
<dbReference type="Gene3D" id="3.40.390.10">
    <property type="entry name" value="Collagenase (Catalytic Domain)"/>
    <property type="match status" value="1"/>
</dbReference>
<feature type="signal peptide" evidence="1">
    <location>
        <begin position="1"/>
        <end position="18"/>
    </location>
</feature>
<proteinExistence type="predicted"/>
<dbReference type="SUPFAM" id="SSF55486">
    <property type="entry name" value="Metalloproteases ('zincins'), catalytic domain"/>
    <property type="match status" value="1"/>
</dbReference>
<dbReference type="InterPro" id="IPR024079">
    <property type="entry name" value="MetalloPept_cat_dom_sf"/>
</dbReference>
<evidence type="ECO:0000313" key="2">
    <source>
        <dbReference type="EMBL" id="GMI56653.1"/>
    </source>
</evidence>
<name>A0ABQ6NCN4_9STRA</name>
<keyword evidence="1" id="KW-0732">Signal</keyword>
<keyword evidence="3" id="KW-1185">Reference proteome</keyword>
<dbReference type="EMBL" id="BRYB01006400">
    <property type="protein sequence ID" value="GMI56653.1"/>
    <property type="molecule type" value="Genomic_DNA"/>
</dbReference>
<evidence type="ECO:0008006" key="4">
    <source>
        <dbReference type="Google" id="ProtNLM"/>
    </source>
</evidence>
<protein>
    <recommendedName>
        <fullName evidence="4">Peptidase M11 gametolysin domain-containing protein</fullName>
    </recommendedName>
</protein>
<dbReference type="Proteomes" id="UP001165060">
    <property type="component" value="Unassembled WGS sequence"/>
</dbReference>
<feature type="chain" id="PRO_5045435541" description="Peptidase M11 gametolysin domain-containing protein" evidence="1">
    <location>
        <begin position="19"/>
        <end position="360"/>
    </location>
</feature>